<evidence type="ECO:0000313" key="5">
    <source>
        <dbReference type="EMBL" id="VDM74026.1"/>
    </source>
</evidence>
<keyword evidence="6" id="KW-1185">Reference proteome</keyword>
<evidence type="ECO:0000256" key="2">
    <source>
        <dbReference type="ARBA" id="ARBA00005988"/>
    </source>
</evidence>
<dbReference type="PROSITE" id="PS52035">
    <property type="entry name" value="PEPTIDASE_M14"/>
    <property type="match status" value="1"/>
</dbReference>
<comment type="similarity">
    <text evidence="2 3">Belongs to the peptidase M14 family.</text>
</comment>
<comment type="cofactor">
    <cofactor evidence="1">
        <name>Zn(2+)</name>
        <dbReference type="ChEBI" id="CHEBI:29105"/>
    </cofactor>
</comment>
<evidence type="ECO:0000259" key="4">
    <source>
        <dbReference type="PROSITE" id="PS52035"/>
    </source>
</evidence>
<dbReference type="InterPro" id="IPR000834">
    <property type="entry name" value="Peptidase_M14"/>
</dbReference>
<evidence type="ECO:0000256" key="3">
    <source>
        <dbReference type="PROSITE-ProRule" id="PRU01379"/>
    </source>
</evidence>
<dbReference type="OrthoDB" id="3626597at2759"/>
<dbReference type="PANTHER" id="PTHR11705">
    <property type="entry name" value="PROTEASE FAMILY M14 CARBOXYPEPTIDASE A,B"/>
    <property type="match status" value="1"/>
</dbReference>
<dbReference type="GO" id="GO:0006508">
    <property type="term" value="P:proteolysis"/>
    <property type="evidence" value="ECO:0007669"/>
    <property type="project" value="InterPro"/>
</dbReference>
<feature type="domain" description="Peptidase M14" evidence="4">
    <location>
        <begin position="1"/>
        <end position="66"/>
    </location>
</feature>
<organism evidence="5 6">
    <name type="scientific">Strongylus vulgaris</name>
    <name type="common">Blood worm</name>
    <dbReference type="NCBI Taxonomy" id="40348"/>
    <lineage>
        <taxon>Eukaryota</taxon>
        <taxon>Metazoa</taxon>
        <taxon>Ecdysozoa</taxon>
        <taxon>Nematoda</taxon>
        <taxon>Chromadorea</taxon>
        <taxon>Rhabditida</taxon>
        <taxon>Rhabditina</taxon>
        <taxon>Rhabditomorpha</taxon>
        <taxon>Strongyloidea</taxon>
        <taxon>Strongylidae</taxon>
        <taxon>Strongylus</taxon>
    </lineage>
</organism>
<sequence length="99" mass="11056">MSSLMALPDPASGAADDWAKSIGIKYSYTFELSPTQLDPGFILPETHISRVGREIMEGVAYMANRLRAEEAGRLLNDILTSRPIRRRSHRVGYAARQHV</sequence>
<name>A0A3P7IV54_STRVU</name>
<dbReference type="EMBL" id="UYYB01033723">
    <property type="protein sequence ID" value="VDM74026.1"/>
    <property type="molecule type" value="Genomic_DNA"/>
</dbReference>
<proteinExistence type="inferred from homology"/>
<accession>A0A3P7IV54</accession>
<dbReference type="AlphaFoldDB" id="A0A3P7IV54"/>
<feature type="active site" description="Proton donor/acceptor" evidence="3">
    <location>
        <position position="31"/>
    </location>
</feature>
<dbReference type="GO" id="GO:0008270">
    <property type="term" value="F:zinc ion binding"/>
    <property type="evidence" value="ECO:0007669"/>
    <property type="project" value="InterPro"/>
</dbReference>
<reference evidence="5 6" key="1">
    <citation type="submission" date="2018-11" db="EMBL/GenBank/DDBJ databases">
        <authorList>
            <consortium name="Pathogen Informatics"/>
        </authorList>
    </citation>
    <scope>NUCLEOTIDE SEQUENCE [LARGE SCALE GENOMIC DNA]</scope>
</reference>
<dbReference type="SUPFAM" id="SSF53187">
    <property type="entry name" value="Zn-dependent exopeptidases"/>
    <property type="match status" value="1"/>
</dbReference>
<dbReference type="Gene3D" id="3.40.630.10">
    <property type="entry name" value="Zn peptidases"/>
    <property type="match status" value="1"/>
</dbReference>
<dbReference type="GO" id="GO:0004181">
    <property type="term" value="F:metallocarboxypeptidase activity"/>
    <property type="evidence" value="ECO:0007669"/>
    <property type="project" value="InterPro"/>
</dbReference>
<evidence type="ECO:0000256" key="1">
    <source>
        <dbReference type="ARBA" id="ARBA00001947"/>
    </source>
</evidence>
<dbReference type="GO" id="GO:0005615">
    <property type="term" value="C:extracellular space"/>
    <property type="evidence" value="ECO:0007669"/>
    <property type="project" value="TreeGrafter"/>
</dbReference>
<dbReference type="Pfam" id="PF00246">
    <property type="entry name" value="Peptidase_M14"/>
    <property type="match status" value="1"/>
</dbReference>
<dbReference type="PANTHER" id="PTHR11705:SF91">
    <property type="entry name" value="FI01817P-RELATED"/>
    <property type="match status" value="1"/>
</dbReference>
<evidence type="ECO:0000313" key="6">
    <source>
        <dbReference type="Proteomes" id="UP000270094"/>
    </source>
</evidence>
<protein>
    <recommendedName>
        <fullName evidence="4">Peptidase M14 domain-containing protein</fullName>
    </recommendedName>
</protein>
<gene>
    <name evidence="5" type="ORF">SVUK_LOCUS9024</name>
</gene>
<dbReference type="Proteomes" id="UP000270094">
    <property type="component" value="Unassembled WGS sequence"/>
</dbReference>